<dbReference type="PROSITE" id="PS51782">
    <property type="entry name" value="LYSM"/>
    <property type="match status" value="1"/>
</dbReference>
<dbReference type="CDD" id="cd00118">
    <property type="entry name" value="LysM"/>
    <property type="match status" value="1"/>
</dbReference>
<accession>A0A7N0VBP8</accession>
<feature type="chain" id="PRO_5029635212" description="LysM domain-containing protein" evidence="1">
    <location>
        <begin position="26"/>
        <end position="118"/>
    </location>
</feature>
<dbReference type="SMART" id="SM00257">
    <property type="entry name" value="LysM"/>
    <property type="match status" value="1"/>
</dbReference>
<dbReference type="SUPFAM" id="SSF54106">
    <property type="entry name" value="LysM domain"/>
    <property type="match status" value="1"/>
</dbReference>
<dbReference type="OMA" id="INCEKMF"/>
<dbReference type="InterPro" id="IPR018392">
    <property type="entry name" value="LysM"/>
</dbReference>
<dbReference type="AlphaFoldDB" id="A0A7N0VBP8"/>
<dbReference type="Proteomes" id="UP000594263">
    <property type="component" value="Unplaced"/>
</dbReference>
<reference evidence="3" key="1">
    <citation type="submission" date="2021-01" db="UniProtKB">
        <authorList>
            <consortium name="EnsemblPlants"/>
        </authorList>
    </citation>
    <scope>IDENTIFICATION</scope>
</reference>
<evidence type="ECO:0000256" key="1">
    <source>
        <dbReference type="SAM" id="SignalP"/>
    </source>
</evidence>
<dbReference type="EnsemblPlants" id="Kaladp0424s0010.1.v1.1">
    <property type="protein sequence ID" value="Kaladp0424s0010.1.v1.1.CDS.1"/>
    <property type="gene ID" value="Kaladp0424s0010.v1.1"/>
</dbReference>
<evidence type="ECO:0000313" key="4">
    <source>
        <dbReference type="Proteomes" id="UP000594263"/>
    </source>
</evidence>
<sequence>MARSKQISLFSLTTLLLSSILAVSAISVVEGRSQMKRPVWVWETVGRQPSNRLEDLKDTRGSEIPNCNLIFSVRSGDICFKITQQLNLTTAFFQKMNPNLVCERLFVGEWVCIGESAN</sequence>
<keyword evidence="4" id="KW-1185">Reference proteome</keyword>
<protein>
    <recommendedName>
        <fullName evidence="2">LysM domain-containing protein</fullName>
    </recommendedName>
</protein>
<feature type="domain" description="LysM" evidence="2">
    <location>
        <begin position="69"/>
        <end position="113"/>
    </location>
</feature>
<evidence type="ECO:0000259" key="2">
    <source>
        <dbReference type="PROSITE" id="PS51782"/>
    </source>
</evidence>
<keyword evidence="1" id="KW-0732">Signal</keyword>
<evidence type="ECO:0000313" key="3">
    <source>
        <dbReference type="EnsemblPlants" id="Kaladp0424s0010.1.v1.1.CDS.1"/>
    </source>
</evidence>
<dbReference type="Pfam" id="PF01476">
    <property type="entry name" value="LysM"/>
    <property type="match status" value="1"/>
</dbReference>
<dbReference type="Gene3D" id="3.10.350.10">
    <property type="entry name" value="LysM domain"/>
    <property type="match status" value="1"/>
</dbReference>
<dbReference type="InterPro" id="IPR036779">
    <property type="entry name" value="LysM_dom_sf"/>
</dbReference>
<dbReference type="Gramene" id="Kaladp0424s0010.1.v1.1">
    <property type="protein sequence ID" value="Kaladp0424s0010.1.v1.1.CDS.1"/>
    <property type="gene ID" value="Kaladp0424s0010.v1.1"/>
</dbReference>
<organism evidence="3 4">
    <name type="scientific">Kalanchoe fedtschenkoi</name>
    <name type="common">Lavender scallops</name>
    <name type="synonym">South American air plant</name>
    <dbReference type="NCBI Taxonomy" id="63787"/>
    <lineage>
        <taxon>Eukaryota</taxon>
        <taxon>Viridiplantae</taxon>
        <taxon>Streptophyta</taxon>
        <taxon>Embryophyta</taxon>
        <taxon>Tracheophyta</taxon>
        <taxon>Spermatophyta</taxon>
        <taxon>Magnoliopsida</taxon>
        <taxon>eudicotyledons</taxon>
        <taxon>Gunneridae</taxon>
        <taxon>Pentapetalae</taxon>
        <taxon>Saxifragales</taxon>
        <taxon>Crassulaceae</taxon>
        <taxon>Kalanchoe</taxon>
    </lineage>
</organism>
<name>A0A7N0VBP8_KALFE</name>
<proteinExistence type="predicted"/>
<feature type="signal peptide" evidence="1">
    <location>
        <begin position="1"/>
        <end position="25"/>
    </location>
</feature>